<gene>
    <name evidence="2" type="ORF">PECUL_23A004878</name>
</gene>
<protein>
    <submittedName>
        <fullName evidence="2">Uncharacterized protein</fullName>
    </submittedName>
</protein>
<organism evidence="2 3">
    <name type="scientific">Pelobates cultripes</name>
    <name type="common">Western spadefoot toad</name>
    <dbReference type="NCBI Taxonomy" id="61616"/>
    <lineage>
        <taxon>Eukaryota</taxon>
        <taxon>Metazoa</taxon>
        <taxon>Chordata</taxon>
        <taxon>Craniata</taxon>
        <taxon>Vertebrata</taxon>
        <taxon>Euteleostomi</taxon>
        <taxon>Amphibia</taxon>
        <taxon>Batrachia</taxon>
        <taxon>Anura</taxon>
        <taxon>Pelobatoidea</taxon>
        <taxon>Pelobatidae</taxon>
        <taxon>Pelobates</taxon>
    </lineage>
</organism>
<evidence type="ECO:0000256" key="1">
    <source>
        <dbReference type="SAM" id="MobiDB-lite"/>
    </source>
</evidence>
<evidence type="ECO:0000313" key="2">
    <source>
        <dbReference type="EMBL" id="CAH2224242.1"/>
    </source>
</evidence>
<feature type="region of interest" description="Disordered" evidence="1">
    <location>
        <begin position="1"/>
        <end position="52"/>
    </location>
</feature>
<proteinExistence type="predicted"/>
<reference evidence="2" key="1">
    <citation type="submission" date="2022-03" db="EMBL/GenBank/DDBJ databases">
        <authorList>
            <person name="Alioto T."/>
            <person name="Alioto T."/>
            <person name="Gomez Garrido J."/>
        </authorList>
    </citation>
    <scope>NUCLEOTIDE SEQUENCE</scope>
</reference>
<name>A0AAD1R654_PELCU</name>
<dbReference type="EMBL" id="OW240912">
    <property type="protein sequence ID" value="CAH2224242.1"/>
    <property type="molecule type" value="Genomic_DNA"/>
</dbReference>
<keyword evidence="3" id="KW-1185">Reference proteome</keyword>
<dbReference type="AlphaFoldDB" id="A0AAD1R654"/>
<dbReference type="Proteomes" id="UP001295444">
    <property type="component" value="Chromosome 01"/>
</dbReference>
<sequence>MAPLSDAPSRTTSEESLYGKMPYEARLPNKMQHSPQKQPDKPPVTEDSLWGMPAELHRNITADVG</sequence>
<evidence type="ECO:0000313" key="3">
    <source>
        <dbReference type="Proteomes" id="UP001295444"/>
    </source>
</evidence>
<accession>A0AAD1R654</accession>